<evidence type="ECO:0000256" key="3">
    <source>
        <dbReference type="ARBA" id="ARBA00023274"/>
    </source>
</evidence>
<dbReference type="AlphaFoldDB" id="A0A0G1RXP7"/>
<comment type="subunit">
    <text evidence="4">Part of the 50S ribosomal subunit. Contacts protein L29, and trigger factor when it is bound to the ribosome.</text>
</comment>
<keyword evidence="3 4" id="KW-0687">Ribonucleoprotein</keyword>
<dbReference type="GO" id="GO:0005840">
    <property type="term" value="C:ribosome"/>
    <property type="evidence" value="ECO:0007669"/>
    <property type="project" value="UniProtKB-KW"/>
</dbReference>
<dbReference type="Pfam" id="PF00276">
    <property type="entry name" value="Ribosomal_L23"/>
    <property type="match status" value="1"/>
</dbReference>
<comment type="similarity">
    <text evidence="1 4">Belongs to the universal ribosomal protein uL23 family.</text>
</comment>
<comment type="function">
    <text evidence="4">One of the early assembly proteins it binds 23S rRNA. One of the proteins that surrounds the polypeptide exit tunnel on the outside of the ribosome. Forms the main docking site for trigger factor binding to the ribosome.</text>
</comment>
<keyword evidence="4" id="KW-0699">rRNA-binding</keyword>
<dbReference type="InterPro" id="IPR012677">
    <property type="entry name" value="Nucleotide-bd_a/b_plait_sf"/>
</dbReference>
<dbReference type="HAMAP" id="MF_01369_B">
    <property type="entry name" value="Ribosomal_uL23_B"/>
    <property type="match status" value="1"/>
</dbReference>
<dbReference type="GO" id="GO:0003735">
    <property type="term" value="F:structural constituent of ribosome"/>
    <property type="evidence" value="ECO:0007669"/>
    <property type="project" value="InterPro"/>
</dbReference>
<evidence type="ECO:0000256" key="5">
    <source>
        <dbReference type="SAM" id="MobiDB-lite"/>
    </source>
</evidence>
<dbReference type="EMBL" id="LCNT01000001">
    <property type="protein sequence ID" value="KKU61896.1"/>
    <property type="molecule type" value="Genomic_DNA"/>
</dbReference>
<dbReference type="SUPFAM" id="SSF54189">
    <property type="entry name" value="Ribosomal proteins S24e, L23 and L15e"/>
    <property type="match status" value="1"/>
</dbReference>
<sequence length="111" mass="12274">MLVKPIVTEKSLKLSQSHQFTFEVLASASKAAVKKAIQDQFQVTVLAVKTAKTAAKPKHTLKLRRRIYTSPQKKALVTLKPGDTIDYFQLPEESRPKGRGSSAKPGKAKKK</sequence>
<evidence type="ECO:0000256" key="4">
    <source>
        <dbReference type="HAMAP-Rule" id="MF_01369"/>
    </source>
</evidence>
<dbReference type="InterPro" id="IPR013025">
    <property type="entry name" value="Ribosomal_uL23-like"/>
</dbReference>
<gene>
    <name evidence="4" type="primary">rplW</name>
    <name evidence="6" type="ORF">UX85_C0001G0110</name>
</gene>
<evidence type="ECO:0000256" key="2">
    <source>
        <dbReference type="ARBA" id="ARBA00022980"/>
    </source>
</evidence>
<dbReference type="GO" id="GO:0006412">
    <property type="term" value="P:translation"/>
    <property type="evidence" value="ECO:0007669"/>
    <property type="project" value="UniProtKB-UniRule"/>
</dbReference>
<keyword evidence="2 4" id="KW-0689">Ribosomal protein</keyword>
<reference evidence="6 7" key="1">
    <citation type="journal article" date="2015" name="Nature">
        <title>rRNA introns, odd ribosomes, and small enigmatic genomes across a large radiation of phyla.</title>
        <authorList>
            <person name="Brown C.T."/>
            <person name="Hug L.A."/>
            <person name="Thomas B.C."/>
            <person name="Sharon I."/>
            <person name="Castelle C.J."/>
            <person name="Singh A."/>
            <person name="Wilkins M.J."/>
            <person name="Williams K.H."/>
            <person name="Banfield J.F."/>
        </authorList>
    </citation>
    <scope>NUCLEOTIDE SEQUENCE [LARGE SCALE GENOMIC DNA]</scope>
</reference>
<evidence type="ECO:0000313" key="6">
    <source>
        <dbReference type="EMBL" id="KKU61896.1"/>
    </source>
</evidence>
<feature type="region of interest" description="Disordered" evidence="5">
    <location>
        <begin position="88"/>
        <end position="111"/>
    </location>
</feature>
<dbReference type="GO" id="GO:1990904">
    <property type="term" value="C:ribonucleoprotein complex"/>
    <property type="evidence" value="ECO:0007669"/>
    <property type="project" value="UniProtKB-KW"/>
</dbReference>
<dbReference type="InterPro" id="IPR012678">
    <property type="entry name" value="Ribosomal_uL23/eL15/eS24_sf"/>
</dbReference>
<protein>
    <recommendedName>
        <fullName evidence="4">Large ribosomal subunit protein uL23</fullName>
    </recommendedName>
</protein>
<dbReference type="GO" id="GO:0019843">
    <property type="term" value="F:rRNA binding"/>
    <property type="evidence" value="ECO:0007669"/>
    <property type="project" value="UniProtKB-UniRule"/>
</dbReference>
<dbReference type="Proteomes" id="UP000033860">
    <property type="component" value="Unassembled WGS sequence"/>
</dbReference>
<comment type="caution">
    <text evidence="6">The sequence shown here is derived from an EMBL/GenBank/DDBJ whole genome shotgun (WGS) entry which is preliminary data.</text>
</comment>
<evidence type="ECO:0000313" key="7">
    <source>
        <dbReference type="Proteomes" id="UP000033860"/>
    </source>
</evidence>
<evidence type="ECO:0000256" key="1">
    <source>
        <dbReference type="ARBA" id="ARBA00006700"/>
    </source>
</evidence>
<keyword evidence="4" id="KW-0694">RNA-binding</keyword>
<organism evidence="6 7">
    <name type="scientific">Candidatus Beckwithbacteria bacterium GW2011_GWB1_47_15</name>
    <dbReference type="NCBI Taxonomy" id="1618371"/>
    <lineage>
        <taxon>Bacteria</taxon>
        <taxon>Candidatus Beckwithiibacteriota</taxon>
    </lineage>
</organism>
<proteinExistence type="inferred from homology"/>
<accession>A0A0G1RXP7</accession>
<dbReference type="Gene3D" id="3.30.70.330">
    <property type="match status" value="1"/>
</dbReference>
<name>A0A0G1RXP7_9BACT</name>